<dbReference type="InterPro" id="IPR051265">
    <property type="entry name" value="HIBADH-related_NP60_sf"/>
</dbReference>
<evidence type="ECO:0000256" key="6">
    <source>
        <dbReference type="SAM" id="MobiDB-lite"/>
    </source>
</evidence>
<reference evidence="9" key="1">
    <citation type="submission" date="2025-08" db="UniProtKB">
        <authorList>
            <consortium name="RefSeq"/>
        </authorList>
    </citation>
    <scope>IDENTIFICATION</scope>
</reference>
<dbReference type="InterPro" id="IPR000313">
    <property type="entry name" value="PWWP_dom"/>
</dbReference>
<dbReference type="PROSITE" id="PS50812">
    <property type="entry name" value="PWWP"/>
    <property type="match status" value="1"/>
</dbReference>
<dbReference type="PANTHER" id="PTHR43580">
    <property type="entry name" value="OXIDOREDUCTASE GLYR1-RELATED"/>
    <property type="match status" value="1"/>
</dbReference>
<evidence type="ECO:0000256" key="3">
    <source>
        <dbReference type="ARBA" id="ARBA00034140"/>
    </source>
</evidence>
<dbReference type="KEGG" id="hazt:108682937"/>
<dbReference type="PANTHER" id="PTHR43580:SF2">
    <property type="entry name" value="CYTOKINE-LIKE NUCLEAR FACTOR N-PAC"/>
    <property type="match status" value="1"/>
</dbReference>
<dbReference type="GeneID" id="108682937"/>
<sequence length="422" mass="45408">MAPTYEVEDLVWAKMKGFSPWPGKVVEPNSNVKKPSKKNCHFVFFFGSGDYAWIENANLKPFFAFRERLVKANKTAPFKDAIVAIDQYIEEYNIQPNDHHSSADSGPESADSSLMQDASGSPPPPTKLKIKLAAKKKIKTPGTESSSDGSVGKKRKSESIGGISSTEKIRIKKMKAGARIKDAMLASPSLNAKARVSALLDRPVHIHRPDTPPLDVGNVSQALKDKKIEPSKLKFGFLGLGVMGSGIVKNLLNSGHSVRVWNRSSEKCGDFIAVGAEEAMTPSDVIAACDITFSCVSDPQVAKNMVFGNCGVLQEMSTDKAYVEMTGIDAETSQDLADAMMSKGGRYLEAQIQGSREQAENGTLVILASGDRSLFDECQSCFQAMGKNSFFLGEVGNATKMNLVLQVIAGVTLAGLAEGMAL</sequence>
<dbReference type="GO" id="GO:0003677">
    <property type="term" value="F:DNA binding"/>
    <property type="evidence" value="ECO:0007669"/>
    <property type="project" value="TreeGrafter"/>
</dbReference>
<evidence type="ECO:0000313" key="9">
    <source>
        <dbReference type="RefSeq" id="XP_018027687.1"/>
    </source>
</evidence>
<proteinExistence type="inferred from homology"/>
<protein>
    <recommendedName>
        <fullName evidence="3">Cytokine-like nuclear factor N-PAC</fullName>
    </recommendedName>
    <alternativeName>
        <fullName evidence="2">Glyoxylate reductase 1 homolog</fullName>
    </alternativeName>
    <alternativeName>
        <fullName evidence="5">Nuclear protein NP60 homolog</fullName>
    </alternativeName>
    <alternativeName>
        <fullName evidence="4">Putative oxidoreductase GLYR1 homolog</fullName>
    </alternativeName>
</protein>
<keyword evidence="8" id="KW-1185">Reference proteome</keyword>
<dbReference type="GO" id="GO:0000785">
    <property type="term" value="C:chromatin"/>
    <property type="evidence" value="ECO:0007669"/>
    <property type="project" value="TreeGrafter"/>
</dbReference>
<evidence type="ECO:0000259" key="7">
    <source>
        <dbReference type="PROSITE" id="PS50812"/>
    </source>
</evidence>
<feature type="compositionally biased region" description="Polar residues" evidence="6">
    <location>
        <begin position="110"/>
        <end position="119"/>
    </location>
</feature>
<evidence type="ECO:0000256" key="1">
    <source>
        <dbReference type="ARBA" id="ARBA00007598"/>
    </source>
</evidence>
<dbReference type="CDD" id="cd05836">
    <property type="entry name" value="PWWP_GLYR1"/>
    <property type="match status" value="1"/>
</dbReference>
<feature type="domain" description="PWWP" evidence="7">
    <location>
        <begin position="7"/>
        <end position="65"/>
    </location>
</feature>
<dbReference type="SUPFAM" id="SSF63748">
    <property type="entry name" value="Tudor/PWWP/MBT"/>
    <property type="match status" value="1"/>
</dbReference>
<dbReference type="Pfam" id="PF03446">
    <property type="entry name" value="NAD_binding_2"/>
    <property type="match status" value="1"/>
</dbReference>
<feature type="compositionally biased region" description="Basic residues" evidence="6">
    <location>
        <begin position="128"/>
        <end position="139"/>
    </location>
</feature>
<evidence type="ECO:0000256" key="5">
    <source>
        <dbReference type="ARBA" id="ARBA00082969"/>
    </source>
</evidence>
<dbReference type="SMART" id="SM00293">
    <property type="entry name" value="PWWP"/>
    <property type="match status" value="1"/>
</dbReference>
<dbReference type="Gene3D" id="2.30.30.140">
    <property type="match status" value="1"/>
</dbReference>
<evidence type="ECO:0000256" key="4">
    <source>
        <dbReference type="ARBA" id="ARBA00078412"/>
    </source>
</evidence>
<dbReference type="Proteomes" id="UP000694843">
    <property type="component" value="Unplaced"/>
</dbReference>
<dbReference type="InterPro" id="IPR036291">
    <property type="entry name" value="NAD(P)-bd_dom_sf"/>
</dbReference>
<dbReference type="SUPFAM" id="SSF51735">
    <property type="entry name" value="NAD(P)-binding Rossmann-fold domains"/>
    <property type="match status" value="1"/>
</dbReference>
<dbReference type="Pfam" id="PF00855">
    <property type="entry name" value="PWWP"/>
    <property type="match status" value="1"/>
</dbReference>
<gene>
    <name evidence="9" type="primary">LOC108682937</name>
</gene>
<organism evidence="8 9">
    <name type="scientific">Hyalella azteca</name>
    <name type="common">Amphipod</name>
    <dbReference type="NCBI Taxonomy" id="294128"/>
    <lineage>
        <taxon>Eukaryota</taxon>
        <taxon>Metazoa</taxon>
        <taxon>Ecdysozoa</taxon>
        <taxon>Arthropoda</taxon>
        <taxon>Crustacea</taxon>
        <taxon>Multicrustacea</taxon>
        <taxon>Malacostraca</taxon>
        <taxon>Eumalacostraca</taxon>
        <taxon>Peracarida</taxon>
        <taxon>Amphipoda</taxon>
        <taxon>Senticaudata</taxon>
        <taxon>Talitrida</taxon>
        <taxon>Talitroidea</taxon>
        <taxon>Hyalellidae</taxon>
        <taxon>Hyalella</taxon>
    </lineage>
</organism>
<comment type="similarity">
    <text evidence="1">Belongs to the HIBADH-related family. NP60 subfamily.</text>
</comment>
<dbReference type="FunFam" id="3.40.50.720:FF:000058">
    <property type="entry name" value="Putative oxidoreductase GLYR1 homolog"/>
    <property type="match status" value="1"/>
</dbReference>
<feature type="region of interest" description="Disordered" evidence="6">
    <location>
        <begin position="96"/>
        <end position="166"/>
    </location>
</feature>
<dbReference type="InterPro" id="IPR006115">
    <property type="entry name" value="6PGDH_NADP-bd"/>
</dbReference>
<dbReference type="InterPro" id="IPR035501">
    <property type="entry name" value="GLYR1_PWWP"/>
</dbReference>
<dbReference type="GO" id="GO:0031491">
    <property type="term" value="F:nucleosome binding"/>
    <property type="evidence" value="ECO:0007669"/>
    <property type="project" value="TreeGrafter"/>
</dbReference>
<dbReference type="AlphaFoldDB" id="A0A8B7PR07"/>
<evidence type="ECO:0000313" key="8">
    <source>
        <dbReference type="Proteomes" id="UP000694843"/>
    </source>
</evidence>
<accession>A0A8B7PR07</accession>
<dbReference type="GO" id="GO:0140673">
    <property type="term" value="P:transcription elongation-coupled chromatin remodeling"/>
    <property type="evidence" value="ECO:0007669"/>
    <property type="project" value="TreeGrafter"/>
</dbReference>
<feature type="non-terminal residue" evidence="9">
    <location>
        <position position="422"/>
    </location>
</feature>
<dbReference type="GO" id="GO:0050661">
    <property type="term" value="F:NADP binding"/>
    <property type="evidence" value="ECO:0007669"/>
    <property type="project" value="InterPro"/>
</dbReference>
<dbReference type="RefSeq" id="XP_018027687.1">
    <property type="nucleotide sequence ID" value="XM_018172198.2"/>
</dbReference>
<evidence type="ECO:0000256" key="2">
    <source>
        <dbReference type="ARBA" id="ARBA00030287"/>
    </source>
</evidence>
<name>A0A8B7PR07_HYAAZ</name>
<dbReference type="CTD" id="192507"/>
<dbReference type="OrthoDB" id="21615at2759"/>
<dbReference type="OMA" id="QMISGIT"/>
<dbReference type="Gene3D" id="3.40.50.720">
    <property type="entry name" value="NAD(P)-binding Rossmann-like Domain"/>
    <property type="match status" value="1"/>
</dbReference>